<evidence type="ECO:0000313" key="3">
    <source>
        <dbReference type="Proteomes" id="UP000008370"/>
    </source>
</evidence>
<proteinExistence type="predicted"/>
<dbReference type="HOGENOM" id="CLU_1366684_0_0_1"/>
<evidence type="ECO:0000256" key="1">
    <source>
        <dbReference type="SAM" id="MobiDB-lite"/>
    </source>
</evidence>
<reference evidence="2 3" key="1">
    <citation type="journal article" date="2012" name="BMC Genomics">
        <title>Comparative genomics of the white-rot fungi, Phanerochaete carnosa and P. chrysosporium, to elucidate the genetic basis of the distinct wood types they colonize.</title>
        <authorList>
            <person name="Suzuki H."/>
            <person name="MacDonald J."/>
            <person name="Syed K."/>
            <person name="Salamov A."/>
            <person name="Hori C."/>
            <person name="Aerts A."/>
            <person name="Henrissat B."/>
            <person name="Wiebenga A."/>
            <person name="vanKuyk P.A."/>
            <person name="Barry K."/>
            <person name="Lindquist E."/>
            <person name="LaButti K."/>
            <person name="Lapidus A."/>
            <person name="Lucas S."/>
            <person name="Coutinho P."/>
            <person name="Gong Y."/>
            <person name="Samejima M."/>
            <person name="Mahadevan R."/>
            <person name="Abou-Zaid M."/>
            <person name="de Vries R.P."/>
            <person name="Igarashi K."/>
            <person name="Yadav J.S."/>
            <person name="Grigoriev I.V."/>
            <person name="Master E.R."/>
        </authorList>
    </citation>
    <scope>NUCLEOTIDE SEQUENCE [LARGE SCALE GENOMIC DNA]</scope>
    <source>
        <strain evidence="2 3">HHB-10118-sp</strain>
    </source>
</reference>
<feature type="compositionally biased region" description="Gly residues" evidence="1">
    <location>
        <begin position="166"/>
        <end position="180"/>
    </location>
</feature>
<feature type="compositionally biased region" description="Acidic residues" evidence="1">
    <location>
        <begin position="182"/>
        <end position="200"/>
    </location>
</feature>
<dbReference type="RefSeq" id="XP_007397061.1">
    <property type="nucleotide sequence ID" value="XM_007396999.1"/>
</dbReference>
<name>K5UWG0_PHACS</name>
<organism evidence="2 3">
    <name type="scientific">Phanerochaete carnosa (strain HHB-10118-sp)</name>
    <name type="common">White-rot fungus</name>
    <name type="synonym">Peniophora carnosa</name>
    <dbReference type="NCBI Taxonomy" id="650164"/>
    <lineage>
        <taxon>Eukaryota</taxon>
        <taxon>Fungi</taxon>
        <taxon>Dikarya</taxon>
        <taxon>Basidiomycota</taxon>
        <taxon>Agaricomycotina</taxon>
        <taxon>Agaricomycetes</taxon>
        <taxon>Polyporales</taxon>
        <taxon>Phanerochaetaceae</taxon>
        <taxon>Phanerochaete</taxon>
    </lineage>
</organism>
<accession>K5UWG0</accession>
<dbReference type="Proteomes" id="UP000008370">
    <property type="component" value="Unassembled WGS sequence"/>
</dbReference>
<feature type="region of interest" description="Disordered" evidence="1">
    <location>
        <begin position="157"/>
        <end position="200"/>
    </location>
</feature>
<evidence type="ECO:0000313" key="2">
    <source>
        <dbReference type="EMBL" id="EKM54366.1"/>
    </source>
</evidence>
<dbReference type="GeneID" id="18910270"/>
<gene>
    <name evidence="2" type="ORF">PHACADRAFT_185298</name>
</gene>
<keyword evidence="3" id="KW-1185">Reference proteome</keyword>
<protein>
    <submittedName>
        <fullName evidence="2">Uncharacterized protein</fullName>
    </submittedName>
</protein>
<dbReference type="EMBL" id="JH930473">
    <property type="protein sequence ID" value="EKM54366.1"/>
    <property type="molecule type" value="Genomic_DNA"/>
</dbReference>
<dbReference type="AlphaFoldDB" id="K5UWG0"/>
<sequence>MSLAKLGSFLRVPLSSHEPDGPRKKCMDIVQLMKTIVTKLTLTQSVSKTLCKVNVTVPMCTHIAFLHQAYVEDNGNKTFWPFVDKSLADLHKLYHVINLIEQEYMLSEFFADILTDNLRTYSKSIDDSDNMNMLTTILRISRQEQVDQVAAGRHVLACNDDSGNEGNTGEGDHSGIGGDGTTSEDDDKDDTEPIYEEGSI</sequence>
<dbReference type="KEGG" id="pco:PHACADRAFT_185298"/>
<dbReference type="InParanoid" id="K5UWG0"/>